<keyword evidence="7 15" id="KW-0961">Cell wall biogenesis/degradation</keyword>
<dbReference type="InterPro" id="IPR036615">
    <property type="entry name" value="Mur_ligase_C_dom_sf"/>
</dbReference>
<feature type="domain" description="Mur ligase C-terminal" evidence="18">
    <location>
        <begin position="337"/>
        <end position="466"/>
    </location>
</feature>
<dbReference type="RefSeq" id="WP_008516036.1">
    <property type="nucleotide sequence ID" value="NZ_ACJM01000006.1"/>
</dbReference>
<comment type="cofactor">
    <cofactor evidence="15">
        <name>Mg(2+)</name>
        <dbReference type="ChEBI" id="CHEBI:18420"/>
    </cofactor>
</comment>
<keyword evidence="15" id="KW-0963">Cytoplasm</keyword>
<keyword evidence="5 15" id="KW-0573">Peptidoglycan synthesis</keyword>
<feature type="binding site" evidence="15">
    <location>
        <begin position="410"/>
        <end position="413"/>
    </location>
    <ligand>
        <name>meso-2,6-diaminopimelate</name>
        <dbReference type="ChEBI" id="CHEBI:57791"/>
    </ligand>
</feature>
<keyword evidence="3 15" id="KW-0132">Cell division</keyword>
<comment type="pathway">
    <text evidence="1 15 16">Cell wall biogenesis; peptidoglycan biosynthesis.</text>
</comment>
<evidence type="ECO:0000256" key="8">
    <source>
        <dbReference type="ARBA" id="ARBA00050251"/>
    </source>
</evidence>
<keyword evidence="4 15" id="KW-0133">Cell shape</keyword>
<dbReference type="Proteomes" id="UP000006443">
    <property type="component" value="Unassembled WGS sequence"/>
</dbReference>
<evidence type="ECO:0000259" key="18">
    <source>
        <dbReference type="Pfam" id="PF02875"/>
    </source>
</evidence>
<dbReference type="Gene3D" id="3.90.190.20">
    <property type="entry name" value="Mur ligase, C-terminal domain"/>
    <property type="match status" value="1"/>
</dbReference>
<dbReference type="Pfam" id="PF02875">
    <property type="entry name" value="Mur_ligase_C"/>
    <property type="match status" value="1"/>
</dbReference>
<feature type="binding site" evidence="15">
    <location>
        <begin position="152"/>
        <end position="153"/>
    </location>
    <ligand>
        <name>UDP-N-acetyl-alpha-D-muramoyl-L-alanyl-D-glutamate</name>
        <dbReference type="ChEBI" id="CHEBI:83900"/>
    </ligand>
</feature>
<feature type="binding site" evidence="15">
    <location>
        <position position="386"/>
    </location>
    <ligand>
        <name>meso-2,6-diaminopimelate</name>
        <dbReference type="ChEBI" id="CHEBI:57791"/>
    </ligand>
</feature>
<comment type="caution">
    <text evidence="20">The sequence shown here is derived from an EMBL/GenBank/DDBJ whole genome shotgun (WGS) entry which is preliminary data.</text>
</comment>
<evidence type="ECO:0000256" key="6">
    <source>
        <dbReference type="ARBA" id="ARBA00023306"/>
    </source>
</evidence>
<dbReference type="GO" id="GO:0008360">
    <property type="term" value="P:regulation of cell shape"/>
    <property type="evidence" value="ECO:0007669"/>
    <property type="project" value="UniProtKB-KW"/>
</dbReference>
<evidence type="ECO:0000256" key="16">
    <source>
        <dbReference type="RuleBase" id="RU004135"/>
    </source>
</evidence>
<comment type="PTM">
    <text evidence="15">Carboxylation is probably crucial for Mg(2+) binding and, consequently, for the gamma-phosphate positioning of ATP.</text>
</comment>
<evidence type="ECO:0000256" key="10">
    <source>
        <dbReference type="ARBA" id="ARBA00066633"/>
    </source>
</evidence>
<evidence type="ECO:0000256" key="11">
    <source>
        <dbReference type="ARBA" id="ARBA00072883"/>
    </source>
</evidence>
<keyword evidence="21" id="KW-1185">Reference proteome</keyword>
<dbReference type="SUPFAM" id="SSF53244">
    <property type="entry name" value="MurD-like peptide ligases, peptide-binding domain"/>
    <property type="match status" value="1"/>
</dbReference>
<dbReference type="Pfam" id="PF08245">
    <property type="entry name" value="Mur_ligase_M"/>
    <property type="match status" value="1"/>
</dbReference>
<feature type="binding site" evidence="15">
    <location>
        <position position="187"/>
    </location>
    <ligand>
        <name>UDP-N-acetyl-alpha-D-muramoyl-L-alanyl-D-glutamate</name>
        <dbReference type="ChEBI" id="CHEBI:83900"/>
    </ligand>
</feature>
<evidence type="ECO:0000256" key="13">
    <source>
        <dbReference type="ARBA" id="ARBA00076158"/>
    </source>
</evidence>
<dbReference type="Pfam" id="PF01225">
    <property type="entry name" value="Mur_ligase"/>
    <property type="match status" value="1"/>
</dbReference>
<feature type="domain" description="Mur ligase central" evidence="19">
    <location>
        <begin position="108"/>
        <end position="314"/>
    </location>
</feature>
<dbReference type="GO" id="GO:0000287">
    <property type="term" value="F:magnesium ion binding"/>
    <property type="evidence" value="ECO:0007669"/>
    <property type="project" value="UniProtKB-UniRule"/>
</dbReference>
<reference evidence="20 21" key="1">
    <citation type="submission" date="2009-02" db="EMBL/GenBank/DDBJ databases">
        <title>Sequencing of the draft genome and assembly of Dethiobacter alkaliphilus AHT 1.</title>
        <authorList>
            <consortium name="US DOE Joint Genome Institute (JGI-PGF)"/>
            <person name="Lucas S."/>
            <person name="Copeland A."/>
            <person name="Lapidus A."/>
            <person name="Glavina del Rio T."/>
            <person name="Dalin E."/>
            <person name="Tice H."/>
            <person name="Bruce D."/>
            <person name="Goodwin L."/>
            <person name="Pitluck S."/>
            <person name="Larimer F."/>
            <person name="Land M.L."/>
            <person name="Hauser L."/>
            <person name="Muyzer G."/>
        </authorList>
    </citation>
    <scope>NUCLEOTIDE SEQUENCE [LARGE SCALE GENOMIC DNA]</scope>
    <source>
        <strain evidence="20 21">AHT 1</strain>
    </source>
</reference>
<keyword evidence="6 15" id="KW-0131">Cell cycle</keyword>
<dbReference type="NCBIfam" id="NF001124">
    <property type="entry name" value="PRK00139.1-2"/>
    <property type="match status" value="1"/>
</dbReference>
<feature type="binding site" evidence="15">
    <location>
        <position position="468"/>
    </location>
    <ligand>
        <name>meso-2,6-diaminopimelate</name>
        <dbReference type="ChEBI" id="CHEBI:57791"/>
    </ligand>
</feature>
<dbReference type="InterPro" id="IPR036565">
    <property type="entry name" value="Mur-like_cat_sf"/>
</dbReference>
<feature type="domain" description="Mur ligase N-terminal catalytic" evidence="17">
    <location>
        <begin position="23"/>
        <end position="85"/>
    </location>
</feature>
<evidence type="ECO:0000256" key="7">
    <source>
        <dbReference type="ARBA" id="ARBA00023316"/>
    </source>
</evidence>
<evidence type="ECO:0000256" key="12">
    <source>
        <dbReference type="ARBA" id="ARBA00075482"/>
    </source>
</evidence>
<keyword evidence="15" id="KW-0547">Nucleotide-binding</keyword>
<comment type="catalytic activity">
    <reaction evidence="8 15">
        <text>UDP-N-acetyl-alpha-D-muramoyl-L-alanyl-D-glutamate + meso-2,6-diaminopimelate + ATP = UDP-N-acetyl-alpha-D-muramoyl-L-alanyl-gamma-D-glutamyl-meso-2,6-diaminopimelate + ADP + phosphate + H(+)</text>
        <dbReference type="Rhea" id="RHEA:23676"/>
        <dbReference type="ChEBI" id="CHEBI:15378"/>
        <dbReference type="ChEBI" id="CHEBI:30616"/>
        <dbReference type="ChEBI" id="CHEBI:43474"/>
        <dbReference type="ChEBI" id="CHEBI:57791"/>
        <dbReference type="ChEBI" id="CHEBI:83900"/>
        <dbReference type="ChEBI" id="CHEBI:83905"/>
        <dbReference type="ChEBI" id="CHEBI:456216"/>
        <dbReference type="EC" id="6.3.2.13"/>
    </reaction>
</comment>
<dbReference type="InterPro" id="IPR005761">
    <property type="entry name" value="UDP-N-AcMur-Glu-dNH2Pim_ligase"/>
</dbReference>
<dbReference type="NCBIfam" id="TIGR01085">
    <property type="entry name" value="murE"/>
    <property type="match status" value="1"/>
</dbReference>
<dbReference type="InterPro" id="IPR035911">
    <property type="entry name" value="MurE/MurF_N"/>
</dbReference>
<dbReference type="EMBL" id="ACJM01000006">
    <property type="protein sequence ID" value="EEG77631.1"/>
    <property type="molecule type" value="Genomic_DNA"/>
</dbReference>
<feature type="binding site" evidence="15">
    <location>
        <position position="179"/>
    </location>
    <ligand>
        <name>UDP-N-acetyl-alpha-D-muramoyl-L-alanyl-D-glutamate</name>
        <dbReference type="ChEBI" id="CHEBI:83900"/>
    </ligand>
</feature>
<dbReference type="InterPro" id="IPR000713">
    <property type="entry name" value="Mur_ligase_N"/>
</dbReference>
<dbReference type="GO" id="GO:0009252">
    <property type="term" value="P:peptidoglycan biosynthetic process"/>
    <property type="evidence" value="ECO:0007669"/>
    <property type="project" value="UniProtKB-UniRule"/>
</dbReference>
<comment type="similarity">
    <text evidence="2 15">Belongs to the MurCDEF family. MurE subfamily.</text>
</comment>
<dbReference type="STRING" id="555088.DealDRAFT_1351"/>
<evidence type="ECO:0000256" key="2">
    <source>
        <dbReference type="ARBA" id="ARBA00005898"/>
    </source>
</evidence>
<dbReference type="Gene3D" id="3.40.1190.10">
    <property type="entry name" value="Mur-like, catalytic domain"/>
    <property type="match status" value="1"/>
</dbReference>
<feature type="short sequence motif" description="Meso-diaminopimelate recognition motif" evidence="15">
    <location>
        <begin position="410"/>
        <end position="413"/>
    </location>
</feature>
<dbReference type="AlphaFoldDB" id="C0GFU2"/>
<evidence type="ECO:0000256" key="9">
    <source>
        <dbReference type="ARBA" id="ARBA00056782"/>
    </source>
</evidence>
<dbReference type="NCBIfam" id="NF001126">
    <property type="entry name" value="PRK00139.1-4"/>
    <property type="match status" value="1"/>
</dbReference>
<evidence type="ECO:0000256" key="14">
    <source>
        <dbReference type="ARBA" id="ARBA00081560"/>
    </source>
</evidence>
<keyword evidence="15" id="KW-0436">Ligase</keyword>
<comment type="subcellular location">
    <subcellularLocation>
        <location evidence="15 16">Cytoplasm</location>
    </subcellularLocation>
</comment>
<feature type="binding site" evidence="15">
    <location>
        <position position="464"/>
    </location>
    <ligand>
        <name>meso-2,6-diaminopimelate</name>
        <dbReference type="ChEBI" id="CHEBI:57791"/>
    </ligand>
</feature>
<dbReference type="GO" id="GO:0005524">
    <property type="term" value="F:ATP binding"/>
    <property type="evidence" value="ECO:0007669"/>
    <property type="project" value="UniProtKB-UniRule"/>
</dbReference>
<dbReference type="PANTHER" id="PTHR23135:SF4">
    <property type="entry name" value="UDP-N-ACETYLMURAMOYL-L-ALANYL-D-GLUTAMATE--2,6-DIAMINOPIMELATE LIGASE MURE HOMOLOG, CHLOROPLASTIC"/>
    <property type="match status" value="1"/>
</dbReference>
<dbReference type="GO" id="GO:0008765">
    <property type="term" value="F:UDP-N-acetylmuramoylalanyl-D-glutamate-2,6-diaminopimelate ligase activity"/>
    <property type="evidence" value="ECO:0007669"/>
    <property type="project" value="UniProtKB-UniRule"/>
</dbReference>
<evidence type="ECO:0000256" key="3">
    <source>
        <dbReference type="ARBA" id="ARBA00022618"/>
    </source>
</evidence>
<evidence type="ECO:0000256" key="5">
    <source>
        <dbReference type="ARBA" id="ARBA00022984"/>
    </source>
</evidence>
<accession>C0GFU2</accession>
<dbReference type="UniPathway" id="UPA00219"/>
<organism evidence="20 21">
    <name type="scientific">Dethiobacter alkaliphilus AHT 1</name>
    <dbReference type="NCBI Taxonomy" id="555088"/>
    <lineage>
        <taxon>Bacteria</taxon>
        <taxon>Bacillati</taxon>
        <taxon>Bacillota</taxon>
        <taxon>Dethiobacteria</taxon>
        <taxon>Dethiobacterales</taxon>
        <taxon>Dethiobacteraceae</taxon>
        <taxon>Dethiobacter</taxon>
    </lineage>
</organism>
<name>C0GFU2_DETAL</name>
<dbReference type="HAMAP" id="MF_00208">
    <property type="entry name" value="MurE"/>
    <property type="match status" value="1"/>
</dbReference>
<feature type="binding site" evidence="15">
    <location>
        <begin position="110"/>
        <end position="116"/>
    </location>
    <ligand>
        <name>ATP</name>
        <dbReference type="ChEBI" id="CHEBI:30616"/>
    </ligand>
</feature>
<dbReference type="OrthoDB" id="9800958at2"/>
<dbReference type="FunFam" id="3.90.190.20:FF:000006">
    <property type="entry name" value="UDP-N-acetylmuramoyl-L-alanyl-D-glutamate--2,6-diaminopimelate ligase"/>
    <property type="match status" value="1"/>
</dbReference>
<protein>
    <recommendedName>
        <fullName evidence="11 15">UDP-N-acetylmuramoyl-L-alanyl-D-glutamate--2,6-diaminopimelate ligase</fullName>
        <ecNumber evidence="10 15">6.3.2.13</ecNumber>
    </recommendedName>
    <alternativeName>
        <fullName evidence="12 15">Meso-A2pm-adding enzyme</fullName>
    </alternativeName>
    <alternativeName>
        <fullName evidence="13 15">Meso-diaminopimelate-adding enzyme</fullName>
    </alternativeName>
    <alternativeName>
        <fullName evidence="14 15">UDP-MurNAc-L-Ala-D-Glu:meso-diaminopimelate ligase</fullName>
    </alternativeName>
    <alternativeName>
        <fullName evidence="15">UDP-MurNAc-tripeptide synthetase</fullName>
    </alternativeName>
    <alternativeName>
        <fullName evidence="15">UDP-N-acetylmuramyl-tripeptide synthetase</fullName>
    </alternativeName>
</protein>
<feature type="modified residue" description="N6-carboxylysine" evidence="15">
    <location>
        <position position="219"/>
    </location>
</feature>
<dbReference type="GO" id="GO:0071555">
    <property type="term" value="P:cell wall organization"/>
    <property type="evidence" value="ECO:0007669"/>
    <property type="project" value="UniProtKB-KW"/>
</dbReference>
<dbReference type="eggNOG" id="COG0769">
    <property type="taxonomic scope" value="Bacteria"/>
</dbReference>
<dbReference type="SUPFAM" id="SSF53623">
    <property type="entry name" value="MurD-like peptide ligases, catalytic domain"/>
    <property type="match status" value="1"/>
</dbReference>
<dbReference type="InterPro" id="IPR004101">
    <property type="entry name" value="Mur_ligase_C"/>
</dbReference>
<evidence type="ECO:0000313" key="20">
    <source>
        <dbReference type="EMBL" id="EEG77631.1"/>
    </source>
</evidence>
<sequence>MKTLGSITDVLLHKKISGSPDLEISGIAYHSGKVRPGDLFFCLPGTRSHGRRYVEEAVAAGAVAVVSDMAELETSATVVTVPDVRMALALVSACFYDYPSRELAMIGVTGTNGKTTTTYLIDALLQNSGAATGLLGTVRYHIRGEEFPSLATTPEASELQAILRRMKDEGVTYTTMEVSSHALAWHRTIGCDFDTVVLTNITEDHLDFHQTFDHYLASKSKLFSWQGSFPLKGGRPRRAVINGDDKHWQHFADQTPGEVMLYGLSNHCHVRANDVKVERDAVNFRLETPVGGTEITLKMTGLFSVYNSLAAISVGLLEGIDLARIKAVMESVAGVPGRFELVDAGQNFTVIVDYAHTPDGLENVLQAAREFAPARVLTVFGCGGDRDRTKRPLMGEAAGKYSDYCIVTSDNPRSEDPEKIIDEILPGLENQIDKSAYEIEPDRKAAIRRAMELAQKDDVVIITGKGHETTQVFRDHTITFDDRQIAGELIRRRLKQDGDDIT</sequence>
<dbReference type="SUPFAM" id="SSF63418">
    <property type="entry name" value="MurE/MurF N-terminal domain"/>
    <property type="match status" value="1"/>
</dbReference>
<evidence type="ECO:0000256" key="1">
    <source>
        <dbReference type="ARBA" id="ARBA00004752"/>
    </source>
</evidence>
<evidence type="ECO:0000313" key="21">
    <source>
        <dbReference type="Proteomes" id="UP000006443"/>
    </source>
</evidence>
<comment type="function">
    <text evidence="9 15">Catalyzes the addition of meso-diaminopimelic acid to the nucleotide precursor UDP-N-acetylmuramoyl-L-alanyl-D-glutamate (UMAG) in the biosynthesis of bacterial cell-wall peptidoglycan.</text>
</comment>
<dbReference type="GO" id="GO:0005737">
    <property type="term" value="C:cytoplasm"/>
    <property type="evidence" value="ECO:0007669"/>
    <property type="project" value="UniProtKB-SubCell"/>
</dbReference>
<feature type="binding site" evidence="15">
    <location>
        <position position="31"/>
    </location>
    <ligand>
        <name>UDP-N-acetyl-alpha-D-muramoyl-L-alanyl-D-glutamate</name>
        <dbReference type="ChEBI" id="CHEBI:83900"/>
    </ligand>
</feature>
<comment type="caution">
    <text evidence="15">Lacks conserved residue(s) required for the propagation of feature annotation.</text>
</comment>
<proteinExistence type="inferred from homology"/>
<evidence type="ECO:0000259" key="17">
    <source>
        <dbReference type="Pfam" id="PF01225"/>
    </source>
</evidence>
<dbReference type="InterPro" id="IPR013221">
    <property type="entry name" value="Mur_ligase_cen"/>
</dbReference>
<keyword evidence="15" id="KW-0460">Magnesium</keyword>
<dbReference type="EC" id="6.3.2.13" evidence="10 15"/>
<evidence type="ECO:0000256" key="15">
    <source>
        <dbReference type="HAMAP-Rule" id="MF_00208"/>
    </source>
</evidence>
<keyword evidence="15" id="KW-0067">ATP-binding</keyword>
<gene>
    <name evidence="15" type="primary">murE</name>
    <name evidence="20" type="ORF">DealDRAFT_1351</name>
</gene>
<evidence type="ECO:0000259" key="19">
    <source>
        <dbReference type="Pfam" id="PF08245"/>
    </source>
</evidence>
<dbReference type="Gene3D" id="3.40.1390.10">
    <property type="entry name" value="MurE/MurF, N-terminal domain"/>
    <property type="match status" value="1"/>
</dbReference>
<dbReference type="GO" id="GO:0051301">
    <property type="term" value="P:cell division"/>
    <property type="evidence" value="ECO:0007669"/>
    <property type="project" value="UniProtKB-KW"/>
</dbReference>
<evidence type="ECO:0000256" key="4">
    <source>
        <dbReference type="ARBA" id="ARBA00022960"/>
    </source>
</evidence>
<dbReference type="PANTHER" id="PTHR23135">
    <property type="entry name" value="MUR LIGASE FAMILY MEMBER"/>
    <property type="match status" value="1"/>
</dbReference>